<organism evidence="1 2">
    <name type="scientific">Microbacterium panaciterrae</name>
    <dbReference type="NCBI Taxonomy" id="985759"/>
    <lineage>
        <taxon>Bacteria</taxon>
        <taxon>Bacillati</taxon>
        <taxon>Actinomycetota</taxon>
        <taxon>Actinomycetes</taxon>
        <taxon>Micrococcales</taxon>
        <taxon>Microbacteriaceae</taxon>
        <taxon>Microbacterium</taxon>
    </lineage>
</organism>
<keyword evidence="2" id="KW-1185">Reference proteome</keyword>
<sequence>MSLTFAPPIADRVVTLSTTWDPTTDPHVQVVAANTRQRLTVIHELLEMCCRQHGELLIPAPTWMAPGMHVDEVERTLQSAMEILEARLTAPETPLPMLTVFVDERHAIASEARNEQQLHRINDAIRRLMSDGHRAGMHVIVGDVDVDPTLTGLACTVAVGPVNGSEREALEAAFPAVHVPAVEDGEGWFFGTSSPAVRIKIWGGQRVS</sequence>
<reference evidence="2" key="1">
    <citation type="journal article" date="2019" name="Int. J. Syst. Evol. Microbiol.">
        <title>The Global Catalogue of Microorganisms (GCM) 10K type strain sequencing project: providing services to taxonomists for standard genome sequencing and annotation.</title>
        <authorList>
            <consortium name="The Broad Institute Genomics Platform"/>
            <consortium name="The Broad Institute Genome Sequencing Center for Infectious Disease"/>
            <person name="Wu L."/>
            <person name="Ma J."/>
        </authorList>
    </citation>
    <scope>NUCLEOTIDE SEQUENCE [LARGE SCALE GENOMIC DNA]</scope>
    <source>
        <strain evidence="2">JCM 17839</strain>
    </source>
</reference>
<evidence type="ECO:0000313" key="1">
    <source>
        <dbReference type="EMBL" id="GAA4492369.1"/>
    </source>
</evidence>
<accession>A0ABP8PUY5</accession>
<dbReference type="RefSeq" id="WP_345189033.1">
    <property type="nucleotide sequence ID" value="NZ_BAABGP010000037.1"/>
</dbReference>
<protein>
    <submittedName>
        <fullName evidence="1">Uncharacterized protein</fullName>
    </submittedName>
</protein>
<dbReference type="Proteomes" id="UP001500731">
    <property type="component" value="Unassembled WGS sequence"/>
</dbReference>
<dbReference type="EMBL" id="BAABGP010000037">
    <property type="protein sequence ID" value="GAA4492369.1"/>
    <property type="molecule type" value="Genomic_DNA"/>
</dbReference>
<comment type="caution">
    <text evidence="1">The sequence shown here is derived from an EMBL/GenBank/DDBJ whole genome shotgun (WGS) entry which is preliminary data.</text>
</comment>
<dbReference type="InterPro" id="IPR027417">
    <property type="entry name" value="P-loop_NTPase"/>
</dbReference>
<proteinExistence type="predicted"/>
<gene>
    <name evidence="1" type="ORF">GCM10023171_37380</name>
</gene>
<name>A0ABP8PUY5_9MICO</name>
<evidence type="ECO:0000313" key="2">
    <source>
        <dbReference type="Proteomes" id="UP001500731"/>
    </source>
</evidence>
<dbReference type="Gene3D" id="3.40.50.300">
    <property type="entry name" value="P-loop containing nucleotide triphosphate hydrolases"/>
    <property type="match status" value="1"/>
</dbReference>